<dbReference type="Proteomes" id="UP000317355">
    <property type="component" value="Unassembled WGS sequence"/>
</dbReference>
<evidence type="ECO:0000313" key="2">
    <source>
        <dbReference type="Proteomes" id="UP000317355"/>
    </source>
</evidence>
<evidence type="ECO:0000313" key="1">
    <source>
        <dbReference type="EMBL" id="TVT57588.1"/>
    </source>
</evidence>
<dbReference type="EMBL" id="VMRY01000013">
    <property type="protein sequence ID" value="TVT57588.1"/>
    <property type="molecule type" value="Genomic_DNA"/>
</dbReference>
<gene>
    <name evidence="1" type="ORF">FHK82_05620</name>
</gene>
<dbReference type="AlphaFoldDB" id="A0A558D986"/>
<protein>
    <submittedName>
        <fullName evidence="1">Uncharacterized protein</fullName>
    </submittedName>
</protein>
<sequence>MKTLILLAYLTTPPLSFVSIDCTQYGRPGTPYLIMSHLGTGVVVPVRKLHRYPQALMLLEEIGAVSHERWIDPKCEWIRS</sequence>
<accession>A0A558D986</accession>
<name>A0A558D986_9GAMM</name>
<proteinExistence type="predicted"/>
<organism evidence="1 2">
    <name type="scientific">Sedimenticola thiotaurini</name>
    <dbReference type="NCBI Taxonomy" id="1543721"/>
    <lineage>
        <taxon>Bacteria</taxon>
        <taxon>Pseudomonadati</taxon>
        <taxon>Pseudomonadota</taxon>
        <taxon>Gammaproteobacteria</taxon>
        <taxon>Chromatiales</taxon>
        <taxon>Sedimenticolaceae</taxon>
        <taxon>Sedimenticola</taxon>
    </lineage>
</organism>
<reference evidence="1 2" key="1">
    <citation type="submission" date="2019-07" db="EMBL/GenBank/DDBJ databases">
        <title>The pathways for chlorine oxyanion respiration interact through the shared metabolite chlorate.</title>
        <authorList>
            <person name="Barnum T.P."/>
            <person name="Cheng Y."/>
            <person name="Hill K.A."/>
            <person name="Lucas L.N."/>
            <person name="Carlson H.K."/>
            <person name="Coates J.D."/>
        </authorList>
    </citation>
    <scope>NUCLEOTIDE SEQUENCE [LARGE SCALE GENOMIC DNA]</scope>
    <source>
        <strain evidence="1">BK-3</strain>
    </source>
</reference>
<comment type="caution">
    <text evidence="1">The sequence shown here is derived from an EMBL/GenBank/DDBJ whole genome shotgun (WGS) entry which is preliminary data.</text>
</comment>